<dbReference type="OrthoDB" id="1680582at2"/>
<feature type="domain" description="HD" evidence="1">
    <location>
        <begin position="33"/>
        <end position="133"/>
    </location>
</feature>
<name>A0A1M5WRR4_9FIRM</name>
<dbReference type="SUPFAM" id="SSF109604">
    <property type="entry name" value="HD-domain/PDEase-like"/>
    <property type="match status" value="1"/>
</dbReference>
<dbReference type="STRING" id="1121420.SAMN02746098_01750"/>
<organism evidence="2 3">
    <name type="scientific">Desulfosporosinus lacus DSM 15449</name>
    <dbReference type="NCBI Taxonomy" id="1121420"/>
    <lineage>
        <taxon>Bacteria</taxon>
        <taxon>Bacillati</taxon>
        <taxon>Bacillota</taxon>
        <taxon>Clostridia</taxon>
        <taxon>Eubacteriales</taxon>
        <taxon>Desulfitobacteriaceae</taxon>
        <taxon>Desulfosporosinus</taxon>
    </lineage>
</organism>
<accession>A0A1M5WRR4</accession>
<keyword evidence="3" id="KW-1185">Reference proteome</keyword>
<dbReference type="EMBL" id="FQXJ01000005">
    <property type="protein sequence ID" value="SHH90209.1"/>
    <property type="molecule type" value="Genomic_DNA"/>
</dbReference>
<dbReference type="SMART" id="SM00471">
    <property type="entry name" value="HDc"/>
    <property type="match status" value="1"/>
</dbReference>
<dbReference type="PROSITE" id="PS51831">
    <property type="entry name" value="HD"/>
    <property type="match status" value="1"/>
</dbReference>
<dbReference type="InterPro" id="IPR003607">
    <property type="entry name" value="HD/PDEase_dom"/>
</dbReference>
<dbReference type="RefSeq" id="WP_073029345.1">
    <property type="nucleotide sequence ID" value="NZ_FQXJ01000005.1"/>
</dbReference>
<sequence>MKWEFIYDLKNIFSILDDLEMQTIERDYPIIWEKVHAVSCAQIGRMLAEKRGVNVDEAALACALHDIGRWVTGRQNEHAPKGEEPVRRFLTQKIGSKEAKEQIVQAVINHSKKHEIGTPLEEIVKDADILDCHWHGEDIIKPFHITRLKAALEELGRI</sequence>
<dbReference type="Pfam" id="PF01966">
    <property type="entry name" value="HD"/>
    <property type="match status" value="1"/>
</dbReference>
<dbReference type="Gene3D" id="1.10.3210.10">
    <property type="entry name" value="Hypothetical protein af1432"/>
    <property type="match status" value="1"/>
</dbReference>
<reference evidence="3" key="1">
    <citation type="submission" date="2016-11" db="EMBL/GenBank/DDBJ databases">
        <authorList>
            <person name="Varghese N."/>
            <person name="Submissions S."/>
        </authorList>
    </citation>
    <scope>NUCLEOTIDE SEQUENCE [LARGE SCALE GENOMIC DNA]</scope>
    <source>
        <strain evidence="3">DSM 15449</strain>
    </source>
</reference>
<dbReference type="CDD" id="cd00077">
    <property type="entry name" value="HDc"/>
    <property type="match status" value="1"/>
</dbReference>
<evidence type="ECO:0000313" key="3">
    <source>
        <dbReference type="Proteomes" id="UP000183954"/>
    </source>
</evidence>
<evidence type="ECO:0000259" key="1">
    <source>
        <dbReference type="PROSITE" id="PS51831"/>
    </source>
</evidence>
<proteinExistence type="predicted"/>
<dbReference type="AlphaFoldDB" id="A0A1M5WRR4"/>
<dbReference type="Proteomes" id="UP000183954">
    <property type="component" value="Unassembled WGS sequence"/>
</dbReference>
<gene>
    <name evidence="2" type="ORF">SAMN02746098_01750</name>
</gene>
<protein>
    <recommendedName>
        <fullName evidence="1">HD domain-containing protein</fullName>
    </recommendedName>
</protein>
<evidence type="ECO:0000313" key="2">
    <source>
        <dbReference type="EMBL" id="SHH90209.1"/>
    </source>
</evidence>
<dbReference type="InterPro" id="IPR006674">
    <property type="entry name" value="HD_domain"/>
</dbReference>